<dbReference type="AlphaFoldDB" id="A0A218XZ82"/>
<dbReference type="Proteomes" id="UP000197138">
    <property type="component" value="Unassembled WGS sequence"/>
</dbReference>
<accession>A0A218XZ82</accession>
<dbReference type="EMBL" id="MTKT01000548">
    <property type="protein sequence ID" value="OWM90367.1"/>
    <property type="molecule type" value="Genomic_DNA"/>
</dbReference>
<evidence type="ECO:0000313" key="1">
    <source>
        <dbReference type="EMBL" id="OWM90367.1"/>
    </source>
</evidence>
<reference evidence="2" key="1">
    <citation type="journal article" date="2017" name="Plant J.">
        <title>The pomegranate (Punica granatum L.) genome and the genomics of punicalagin biosynthesis.</title>
        <authorList>
            <person name="Qin G."/>
            <person name="Xu C."/>
            <person name="Ming R."/>
            <person name="Tang H."/>
            <person name="Guyot R."/>
            <person name="Kramer E.M."/>
            <person name="Hu Y."/>
            <person name="Yi X."/>
            <person name="Qi Y."/>
            <person name="Xu X."/>
            <person name="Gao Z."/>
            <person name="Pan H."/>
            <person name="Jian J."/>
            <person name="Tian Y."/>
            <person name="Yue Z."/>
            <person name="Xu Y."/>
        </authorList>
    </citation>
    <scope>NUCLEOTIDE SEQUENCE [LARGE SCALE GENOMIC DNA]</scope>
    <source>
        <strain evidence="2">cv. Dabenzi</strain>
    </source>
</reference>
<evidence type="ECO:0000313" key="2">
    <source>
        <dbReference type="Proteomes" id="UP000197138"/>
    </source>
</evidence>
<proteinExistence type="predicted"/>
<protein>
    <submittedName>
        <fullName evidence="1">Uncharacterized protein</fullName>
    </submittedName>
</protein>
<sequence length="63" mass="6962">MSAKLLHSLVDDNPQTGCSAGMYRQLFDLQHLVTGGRIAPKRLPPVYSDFTGGNHQHTLNVRT</sequence>
<comment type="caution">
    <text evidence="1">The sequence shown here is derived from an EMBL/GenBank/DDBJ whole genome shotgun (WGS) entry which is preliminary data.</text>
</comment>
<gene>
    <name evidence="1" type="ORF">CDL15_Pgr014669</name>
</gene>
<organism evidence="1 2">
    <name type="scientific">Punica granatum</name>
    <name type="common">Pomegranate</name>
    <dbReference type="NCBI Taxonomy" id="22663"/>
    <lineage>
        <taxon>Eukaryota</taxon>
        <taxon>Viridiplantae</taxon>
        <taxon>Streptophyta</taxon>
        <taxon>Embryophyta</taxon>
        <taxon>Tracheophyta</taxon>
        <taxon>Spermatophyta</taxon>
        <taxon>Magnoliopsida</taxon>
        <taxon>eudicotyledons</taxon>
        <taxon>Gunneridae</taxon>
        <taxon>Pentapetalae</taxon>
        <taxon>rosids</taxon>
        <taxon>malvids</taxon>
        <taxon>Myrtales</taxon>
        <taxon>Lythraceae</taxon>
        <taxon>Punica</taxon>
    </lineage>
</organism>
<name>A0A218XZ82_PUNGR</name>